<dbReference type="Pfam" id="PF04492">
    <property type="entry name" value="Phage_rep_O"/>
    <property type="match status" value="1"/>
</dbReference>
<dbReference type="EMBL" id="MHCP01000036">
    <property type="protein sequence ID" value="OGY22755.1"/>
    <property type="molecule type" value="Genomic_DNA"/>
</dbReference>
<name>A0A1G1W515_9BACT</name>
<dbReference type="InterPro" id="IPR036388">
    <property type="entry name" value="WH-like_DNA-bd_sf"/>
</dbReference>
<evidence type="ECO:0000313" key="3">
    <source>
        <dbReference type="Proteomes" id="UP000176631"/>
    </source>
</evidence>
<organism evidence="2 3">
    <name type="scientific">Candidatus Woykebacteria bacterium RBG_13_40_15</name>
    <dbReference type="NCBI Taxonomy" id="1802593"/>
    <lineage>
        <taxon>Bacteria</taxon>
        <taxon>Candidatus Woykeibacteriota</taxon>
    </lineage>
</organism>
<dbReference type="Gene3D" id="1.10.10.10">
    <property type="entry name" value="Winged helix-like DNA-binding domain superfamily/Winged helix DNA-binding domain"/>
    <property type="match status" value="1"/>
</dbReference>
<dbReference type="AlphaFoldDB" id="A0A1G1W515"/>
<feature type="domain" description="Bacteriophage lambda Replication protein O N-terminal" evidence="1">
    <location>
        <begin position="5"/>
        <end position="99"/>
    </location>
</feature>
<dbReference type="InterPro" id="IPR006497">
    <property type="entry name" value="Phage_lambda_VrpO_N"/>
</dbReference>
<sequence>MNNDQSWSKTPNFLIEALIKARLPGTYKDVCWTIIRKTYGWHKKEDGIALSQFELLTGLAKSYICQIIPKLVSRRIVVKKISKGRQPNVFSISENINDWDVEFRKGHPPLTTYKQLEDTIGEQALKVFSQSELNEDSQLKLTHNINNKDKEINTSFKSSLFSSKDKDGVAESIGEVLENHSLAGNLGRYYREKILKQRVNSG</sequence>
<dbReference type="Proteomes" id="UP000176631">
    <property type="component" value="Unassembled WGS sequence"/>
</dbReference>
<evidence type="ECO:0000259" key="1">
    <source>
        <dbReference type="Pfam" id="PF04492"/>
    </source>
</evidence>
<proteinExistence type="predicted"/>
<gene>
    <name evidence="2" type="ORF">A2172_05290</name>
</gene>
<dbReference type="STRING" id="1802593.A2172_05290"/>
<accession>A0A1G1W515</accession>
<dbReference type="GO" id="GO:0006260">
    <property type="term" value="P:DNA replication"/>
    <property type="evidence" value="ECO:0007669"/>
    <property type="project" value="InterPro"/>
</dbReference>
<comment type="caution">
    <text evidence="2">The sequence shown here is derived from an EMBL/GenBank/DDBJ whole genome shotgun (WGS) entry which is preliminary data.</text>
</comment>
<protein>
    <recommendedName>
        <fullName evidence="1">Bacteriophage lambda Replication protein O N-terminal domain-containing protein</fullName>
    </recommendedName>
</protein>
<evidence type="ECO:0000313" key="2">
    <source>
        <dbReference type="EMBL" id="OGY22755.1"/>
    </source>
</evidence>
<reference evidence="2 3" key="1">
    <citation type="journal article" date="2016" name="Nat. Commun.">
        <title>Thousands of microbial genomes shed light on interconnected biogeochemical processes in an aquifer system.</title>
        <authorList>
            <person name="Anantharaman K."/>
            <person name="Brown C.T."/>
            <person name="Hug L.A."/>
            <person name="Sharon I."/>
            <person name="Castelle C.J."/>
            <person name="Probst A.J."/>
            <person name="Thomas B.C."/>
            <person name="Singh A."/>
            <person name="Wilkins M.J."/>
            <person name="Karaoz U."/>
            <person name="Brodie E.L."/>
            <person name="Williams K.H."/>
            <person name="Hubbard S.S."/>
            <person name="Banfield J.F."/>
        </authorList>
    </citation>
    <scope>NUCLEOTIDE SEQUENCE [LARGE SCALE GENOMIC DNA]</scope>
</reference>